<keyword evidence="3" id="KW-1185">Reference proteome</keyword>
<reference evidence="2" key="5">
    <citation type="submission" date="2025-09" db="UniProtKB">
        <authorList>
            <consortium name="Ensembl"/>
        </authorList>
    </citation>
    <scope>IDENTIFICATION</scope>
</reference>
<protein>
    <submittedName>
        <fullName evidence="2">Coiled-coil domain containing 27</fullName>
    </submittedName>
</protein>
<dbReference type="InterPro" id="IPR052642">
    <property type="entry name" value="CC-FHA_domain"/>
</dbReference>
<sequence>MLPLGARRPQKPNLLPSLMDKGLMALRRVANRDCRAQELKQCSLSSPAEAVNLYYRRLVRSFLSQEAGLEDRSFAQEMEELRKVFLRRPGCPQFCSRSTSMSHYGSATTVSLPEELCTCSEARKMTENSLCNQHGLDTQVDGRLLSLSKSACEFNYLGDRSESPVSSSPVLACSHLRKRIPWYMLVIHEKVPLDTGPGDRLWPSCPSSASWCRGYPLHTRGSLSRSSPWGECVLKASNNQGRPVSSTPRLPVRSPHGTL</sequence>
<evidence type="ECO:0000313" key="3">
    <source>
        <dbReference type="Proteomes" id="UP000472240"/>
    </source>
</evidence>
<feature type="compositionally biased region" description="Polar residues" evidence="1">
    <location>
        <begin position="239"/>
        <end position="248"/>
    </location>
</feature>
<reference evidence="2 3" key="1">
    <citation type="journal article" date="2015" name="Annu Rev Anim Biosci">
        <title>The Genome 10K Project: a way forward.</title>
        <authorList>
            <person name="Koepfli K.P."/>
            <person name="Paten B."/>
            <person name="O'Brien S.J."/>
            <person name="Koepfli K.P."/>
            <person name="Paten B."/>
            <person name="Antunes A."/>
            <person name="Belov K."/>
            <person name="Bustamante C."/>
            <person name="Castoe T.A."/>
            <person name="Clawson H."/>
            <person name="Crawford A.J."/>
            <person name="Diekhans M."/>
            <person name="Distel D."/>
            <person name="Durbin R."/>
            <person name="Earl D."/>
            <person name="Fujita M.K."/>
            <person name="Gamble T."/>
            <person name="Georges A."/>
            <person name="Gemmell N."/>
            <person name="Gilbert M.T."/>
            <person name="Graves J.M."/>
            <person name="Green R.E."/>
            <person name="Hickey G."/>
            <person name="Jarvis E.D."/>
            <person name="Johnson W."/>
            <person name="Komissarov A."/>
            <person name="Korf I."/>
            <person name="Kuhn R."/>
            <person name="Larkin D.M."/>
            <person name="Lewin H."/>
            <person name="Lopez J.V."/>
            <person name="Ma J."/>
            <person name="Marques-Bonet T."/>
            <person name="Miller W."/>
            <person name="Murphy R."/>
            <person name="Pevzner P."/>
            <person name="Shapiro B."/>
            <person name="Steiner C."/>
            <person name="Tamazian G."/>
            <person name="Venkatesh B."/>
            <person name="Wang J."/>
            <person name="Wayne R."/>
            <person name="Wiley E."/>
            <person name="Yang H."/>
            <person name="Zhang G."/>
            <person name="Haussler D."/>
            <person name="Ryder O."/>
            <person name="O'Brien S.J."/>
        </authorList>
    </citation>
    <scope>NUCLEOTIDE SEQUENCE</scope>
</reference>
<dbReference type="Ensembl" id="ENSRFET00010013123.1">
    <property type="protein sequence ID" value="ENSRFEP00010011997.1"/>
    <property type="gene ID" value="ENSRFEG00010007839.1"/>
</dbReference>
<reference evidence="3" key="3">
    <citation type="submission" date="2018-12" db="EMBL/GenBank/DDBJ databases">
        <title>G10K-VGP greater horseshoe bat female genome, primary haplotype.</title>
        <authorList>
            <person name="Teeling E."/>
            <person name="Myers G."/>
            <person name="Vernes S."/>
            <person name="Pippel M."/>
            <person name="Winkler S."/>
            <person name="Fedrigo O."/>
            <person name="Rhie A."/>
            <person name="Koren S."/>
            <person name="Phillippy A."/>
            <person name="Lewin H."/>
            <person name="Damas J."/>
            <person name="Howe K."/>
            <person name="Mountcastle J."/>
            <person name="Jarvis E.D."/>
        </authorList>
    </citation>
    <scope>NUCLEOTIDE SEQUENCE [LARGE SCALE GENOMIC DNA]</scope>
</reference>
<dbReference type="PANTHER" id="PTHR18853:SF9">
    <property type="entry name" value="COILED-COIL DOMAIN-CONTAINING PROTEIN 27"/>
    <property type="match status" value="1"/>
</dbReference>
<dbReference type="AlphaFoldDB" id="A0A671ENI6"/>
<gene>
    <name evidence="2" type="primary">CCDC27</name>
</gene>
<dbReference type="GeneTree" id="ENSGT00940000154171"/>
<reference evidence="2 3" key="2">
    <citation type="journal article" date="2018" name="Annu Rev Anim Biosci">
        <title>Bat Biology, Genomes, and the Bat1K Project: To Generate Chromosome-Level Genomes for All Living Bat Species.</title>
        <authorList>
            <person name="Teeling E.C."/>
            <person name="Vernes S.C."/>
            <person name="Davalos L.M."/>
            <person name="Ray D.A."/>
            <person name="Gilbert M.T.P."/>
            <person name="Myers E."/>
        </authorList>
    </citation>
    <scope>NUCLEOTIDE SEQUENCE</scope>
</reference>
<organism evidence="2 3">
    <name type="scientific">Rhinolophus ferrumequinum</name>
    <name type="common">Greater horseshoe bat</name>
    <dbReference type="NCBI Taxonomy" id="59479"/>
    <lineage>
        <taxon>Eukaryota</taxon>
        <taxon>Metazoa</taxon>
        <taxon>Chordata</taxon>
        <taxon>Craniata</taxon>
        <taxon>Vertebrata</taxon>
        <taxon>Euteleostomi</taxon>
        <taxon>Mammalia</taxon>
        <taxon>Eutheria</taxon>
        <taxon>Laurasiatheria</taxon>
        <taxon>Chiroptera</taxon>
        <taxon>Yinpterochiroptera</taxon>
        <taxon>Rhinolophoidea</taxon>
        <taxon>Rhinolophidae</taxon>
        <taxon>Rhinolophinae</taxon>
        <taxon>Rhinolophus</taxon>
    </lineage>
</organism>
<dbReference type="Proteomes" id="UP000472240">
    <property type="component" value="Chromosome 9"/>
</dbReference>
<feature type="region of interest" description="Disordered" evidence="1">
    <location>
        <begin position="239"/>
        <end position="259"/>
    </location>
</feature>
<reference evidence="2" key="4">
    <citation type="submission" date="2025-08" db="UniProtKB">
        <authorList>
            <consortium name="Ensembl"/>
        </authorList>
    </citation>
    <scope>IDENTIFICATION</scope>
</reference>
<evidence type="ECO:0000256" key="1">
    <source>
        <dbReference type="SAM" id="MobiDB-lite"/>
    </source>
</evidence>
<name>A0A671ENI6_RHIFE</name>
<dbReference type="PANTHER" id="PTHR18853">
    <property type="entry name" value="FORKHEAD-ASSOCIATED DOMAIN-CONTAINING PROTEIN 1-RELATED"/>
    <property type="match status" value="1"/>
</dbReference>
<accession>A0A671ENI6</accession>
<evidence type="ECO:0000313" key="2">
    <source>
        <dbReference type="Ensembl" id="ENSRFEP00010011997.1"/>
    </source>
</evidence>
<proteinExistence type="predicted"/>